<accession>A0ABX7B5B5</accession>
<dbReference type="EMBL" id="CP067420">
    <property type="protein sequence ID" value="QQP89544.1"/>
    <property type="molecule type" value="Genomic_DNA"/>
</dbReference>
<dbReference type="PANTHER" id="PTHR43718:SF2">
    <property type="entry name" value="LON PROTEASE HOMOLOG, MITOCHONDRIAL"/>
    <property type="match status" value="1"/>
</dbReference>
<dbReference type="RefSeq" id="WP_201075877.1">
    <property type="nucleotide sequence ID" value="NZ_CP067420.1"/>
</dbReference>
<dbReference type="Gene3D" id="3.40.50.300">
    <property type="entry name" value="P-loop containing nucleotide triphosphate hydrolases"/>
    <property type="match status" value="1"/>
</dbReference>
<dbReference type="InterPro" id="IPR003593">
    <property type="entry name" value="AAA+_ATPase"/>
</dbReference>
<evidence type="ECO:0000313" key="2">
    <source>
        <dbReference type="EMBL" id="QQP89544.1"/>
    </source>
</evidence>
<dbReference type="SMART" id="SM00382">
    <property type="entry name" value="AAA"/>
    <property type="match status" value="1"/>
</dbReference>
<dbReference type="InterPro" id="IPR027417">
    <property type="entry name" value="P-loop_NTPase"/>
</dbReference>
<dbReference type="PANTHER" id="PTHR43718">
    <property type="entry name" value="LON PROTEASE"/>
    <property type="match status" value="1"/>
</dbReference>
<sequence length="503" mass="54687">MSGDDALSPEDVRAFLSVWRLPPAEVTPEHLAGARAAIRITVEDVPDFPDVLDLGRSGLADEHGDLPLLRIAGRVGDLIGQSGGDLVRDLRATCLFLYFLENKDDHTVELRLACAHLDWWLAHPCTLNEYDLRIRIARFRTLFASILRADTPASIAIELELIQAISDPQNLENRAVVAMLESAGWLPPEPADVIDSLLLAPPKPPPSMIVLRPSLRASEAGAKKIWKEFEGYEALSGLTYLAAMPDPDEYRSDLRSAFPWCTEIIDIITGELALAARLGRPHFALPPLLLTGHSGVGKSRLARCIAGYAGVPFTQLSAGGASDSRALAGTARGWASAHPCLPLMVMRTHGVANPLLCVEEIDKAADSRHNGRISDVLLTMVEPATARQYYDECLQMPADLSAVSWVLTANHADRVDPLLRARCRVLQVPRPRPEHFGVIMAGLTEDVADEFGVAVSDLPELPGEVVEAMRSGFAAGELNARQLAALHRRALIAATRAEKLTRN</sequence>
<dbReference type="Proteomes" id="UP000595197">
    <property type="component" value="Chromosome"/>
</dbReference>
<evidence type="ECO:0000313" key="3">
    <source>
        <dbReference type="Proteomes" id="UP000595197"/>
    </source>
</evidence>
<protein>
    <submittedName>
        <fullName evidence="2">AAA family ATPase</fullName>
    </submittedName>
</protein>
<keyword evidence="3" id="KW-1185">Reference proteome</keyword>
<reference evidence="2" key="1">
    <citation type="submission" date="2021-02" db="EMBL/GenBank/DDBJ databases">
        <title>Skermanella TT6 skin isolate.</title>
        <authorList>
            <person name="Lee K."/>
            <person name="Ganzorig M."/>
        </authorList>
    </citation>
    <scope>NUCLEOTIDE SEQUENCE</scope>
    <source>
        <strain evidence="2">TT6</strain>
    </source>
</reference>
<organism evidence="2 3">
    <name type="scientific">Skermanella cutis</name>
    <dbReference type="NCBI Taxonomy" id="2775420"/>
    <lineage>
        <taxon>Bacteria</taxon>
        <taxon>Pseudomonadati</taxon>
        <taxon>Pseudomonadota</taxon>
        <taxon>Alphaproteobacteria</taxon>
        <taxon>Rhodospirillales</taxon>
        <taxon>Azospirillaceae</taxon>
        <taxon>Skermanella</taxon>
    </lineage>
</organism>
<dbReference type="InterPro" id="IPR027065">
    <property type="entry name" value="Lon_Prtase"/>
</dbReference>
<proteinExistence type="predicted"/>
<evidence type="ECO:0000259" key="1">
    <source>
        <dbReference type="SMART" id="SM00382"/>
    </source>
</evidence>
<feature type="domain" description="AAA+ ATPase" evidence="1">
    <location>
        <begin position="284"/>
        <end position="432"/>
    </location>
</feature>
<gene>
    <name evidence="2" type="ORF">IGS68_26850</name>
</gene>
<dbReference type="InterPro" id="IPR003959">
    <property type="entry name" value="ATPase_AAA_core"/>
</dbReference>
<dbReference type="SUPFAM" id="SSF52540">
    <property type="entry name" value="P-loop containing nucleoside triphosphate hydrolases"/>
    <property type="match status" value="1"/>
</dbReference>
<name>A0ABX7B5B5_9PROT</name>
<dbReference type="Pfam" id="PF00004">
    <property type="entry name" value="AAA"/>
    <property type="match status" value="1"/>
</dbReference>